<comment type="subcellular location">
    <subcellularLocation>
        <location evidence="1">Membrane</location>
        <topology evidence="1">Multi-pass membrane protein</topology>
    </subcellularLocation>
</comment>
<evidence type="ECO:0000256" key="1">
    <source>
        <dbReference type="ARBA" id="ARBA00004141"/>
    </source>
</evidence>
<feature type="transmembrane region" description="Helical" evidence="5">
    <location>
        <begin position="68"/>
        <end position="85"/>
    </location>
</feature>
<dbReference type="GO" id="GO:0016020">
    <property type="term" value="C:membrane"/>
    <property type="evidence" value="ECO:0007669"/>
    <property type="project" value="UniProtKB-SubCell"/>
</dbReference>
<sequence length="89" mass="9694" precursor="true">MSKIAWRQFLAWALSAFFVLGGAMNIVAPASIVADYARWGYPAWFHYVTGMLELVCAGLLVPRKTRPASAILGALVMGLILPRFSGHPC</sequence>
<dbReference type="KEGG" id="cak:Caul_0454"/>
<dbReference type="Pfam" id="PF13564">
    <property type="entry name" value="DoxX_2"/>
    <property type="match status" value="1"/>
</dbReference>
<dbReference type="AlphaFoldDB" id="B0T6H4"/>
<keyword evidence="3 5" id="KW-1133">Transmembrane helix</keyword>
<gene>
    <name evidence="6" type="ordered locus">Caul_0454</name>
</gene>
<dbReference type="eggNOG" id="ENOG503330R">
    <property type="taxonomic scope" value="Bacteria"/>
</dbReference>
<protein>
    <submittedName>
        <fullName evidence="6">DoxX family protein</fullName>
    </submittedName>
</protein>
<organism evidence="6">
    <name type="scientific">Caulobacter sp. (strain K31)</name>
    <dbReference type="NCBI Taxonomy" id="366602"/>
    <lineage>
        <taxon>Bacteria</taxon>
        <taxon>Pseudomonadati</taxon>
        <taxon>Pseudomonadota</taxon>
        <taxon>Alphaproteobacteria</taxon>
        <taxon>Caulobacterales</taxon>
        <taxon>Caulobacteraceae</taxon>
        <taxon>Caulobacter</taxon>
    </lineage>
</organism>
<name>B0T6H4_CAUSK</name>
<evidence type="ECO:0000256" key="2">
    <source>
        <dbReference type="ARBA" id="ARBA00022692"/>
    </source>
</evidence>
<dbReference type="InterPro" id="IPR032808">
    <property type="entry name" value="DoxX"/>
</dbReference>
<evidence type="ECO:0000256" key="3">
    <source>
        <dbReference type="ARBA" id="ARBA00022989"/>
    </source>
</evidence>
<keyword evidence="2 5" id="KW-0812">Transmembrane</keyword>
<dbReference type="STRING" id="366602.Caul_0454"/>
<proteinExistence type="predicted"/>
<accession>B0T6H4</accession>
<dbReference type="HOGENOM" id="CLU_2449196_0_0_5"/>
<keyword evidence="4 5" id="KW-0472">Membrane</keyword>
<feature type="transmembrane region" description="Helical" evidence="5">
    <location>
        <begin position="44"/>
        <end position="61"/>
    </location>
</feature>
<evidence type="ECO:0000256" key="4">
    <source>
        <dbReference type="ARBA" id="ARBA00023136"/>
    </source>
</evidence>
<dbReference type="EMBL" id="CP000927">
    <property type="protein sequence ID" value="ABZ69591.1"/>
    <property type="molecule type" value="Genomic_DNA"/>
</dbReference>
<evidence type="ECO:0000256" key="5">
    <source>
        <dbReference type="SAM" id="Phobius"/>
    </source>
</evidence>
<evidence type="ECO:0000313" key="6">
    <source>
        <dbReference type="EMBL" id="ABZ69591.1"/>
    </source>
</evidence>
<reference evidence="6" key="1">
    <citation type="submission" date="2008-01" db="EMBL/GenBank/DDBJ databases">
        <title>Complete sequence of chromosome of Caulobacter sp. K31.</title>
        <authorList>
            <consortium name="US DOE Joint Genome Institute"/>
            <person name="Copeland A."/>
            <person name="Lucas S."/>
            <person name="Lapidus A."/>
            <person name="Barry K."/>
            <person name="Glavina del Rio T."/>
            <person name="Dalin E."/>
            <person name="Tice H."/>
            <person name="Pitluck S."/>
            <person name="Bruce D."/>
            <person name="Goodwin L."/>
            <person name="Thompson L.S."/>
            <person name="Brettin T."/>
            <person name="Detter J.C."/>
            <person name="Han C."/>
            <person name="Schmutz J."/>
            <person name="Larimer F."/>
            <person name="Land M."/>
            <person name="Hauser L."/>
            <person name="Kyrpides N."/>
            <person name="Kim E."/>
            <person name="Stephens C."/>
            <person name="Richardson P."/>
        </authorList>
    </citation>
    <scope>NUCLEOTIDE SEQUENCE [LARGE SCALE GENOMIC DNA]</scope>
    <source>
        <strain evidence="6">K31</strain>
    </source>
</reference>